<organism evidence="2">
    <name type="scientific">Eutreptiella gymnastica</name>
    <dbReference type="NCBI Taxonomy" id="73025"/>
    <lineage>
        <taxon>Eukaryota</taxon>
        <taxon>Discoba</taxon>
        <taxon>Euglenozoa</taxon>
        <taxon>Euglenida</taxon>
        <taxon>Spirocuta</taxon>
        <taxon>Euglenophyceae</taxon>
        <taxon>Eutreptiales</taxon>
        <taxon>Eutreptiaceae</taxon>
        <taxon>Eutreptiella</taxon>
    </lineage>
</organism>
<name>A0A7S4D1Y3_9EUGL</name>
<evidence type="ECO:0000313" key="2">
    <source>
        <dbReference type="EMBL" id="CAE0812677.1"/>
    </source>
</evidence>
<accession>A0A7S4D1Y3</accession>
<evidence type="ECO:0000256" key="1">
    <source>
        <dbReference type="SAM" id="MobiDB-lite"/>
    </source>
</evidence>
<proteinExistence type="predicted"/>
<dbReference type="EMBL" id="HBJA01067699">
    <property type="protein sequence ID" value="CAE0812677.1"/>
    <property type="molecule type" value="Transcribed_RNA"/>
</dbReference>
<feature type="region of interest" description="Disordered" evidence="1">
    <location>
        <begin position="84"/>
        <end position="146"/>
    </location>
</feature>
<sequence length="146" mass="15383">MEGGSSPLQLFRLGEGVKTQFFAKKKIVSGKVPRSQRVVLGVRRFLGKGGEGGIAQMELRPFAETCASERESLAKAVPLCIDGTRRGSVGPTATASAVGYLPVDQHRPLRNGNRLQPHQVPSRAAPPSTPSCPLAQEAPSPSGPNS</sequence>
<gene>
    <name evidence="2" type="ORF">EGYM00163_LOCUS23827</name>
</gene>
<reference evidence="2" key="1">
    <citation type="submission" date="2021-01" db="EMBL/GenBank/DDBJ databases">
        <authorList>
            <person name="Corre E."/>
            <person name="Pelletier E."/>
            <person name="Niang G."/>
            <person name="Scheremetjew M."/>
            <person name="Finn R."/>
            <person name="Kale V."/>
            <person name="Holt S."/>
            <person name="Cochrane G."/>
            <person name="Meng A."/>
            <person name="Brown T."/>
            <person name="Cohen L."/>
        </authorList>
    </citation>
    <scope>NUCLEOTIDE SEQUENCE</scope>
    <source>
        <strain evidence="2">CCMP1594</strain>
    </source>
</reference>
<dbReference type="AlphaFoldDB" id="A0A7S4D1Y3"/>
<protein>
    <submittedName>
        <fullName evidence="2">Uncharacterized protein</fullName>
    </submittedName>
</protein>